<evidence type="ECO:0000256" key="9">
    <source>
        <dbReference type="PROSITE-ProRule" id="PRU00196"/>
    </source>
</evidence>
<comment type="caution">
    <text evidence="13">The sequence shown here is derived from an EMBL/GenBank/DDBJ whole genome shotgun (WGS) entry which is preliminary data.</text>
</comment>
<evidence type="ECO:0000256" key="6">
    <source>
        <dbReference type="ARBA" id="ARBA00023136"/>
    </source>
</evidence>
<dbReference type="PRINTS" id="PR00258">
    <property type="entry name" value="SPERACTRCPTR"/>
</dbReference>
<dbReference type="Proteomes" id="UP001066276">
    <property type="component" value="Chromosome 4_1"/>
</dbReference>
<dbReference type="InterPro" id="IPR001190">
    <property type="entry name" value="SRCR"/>
</dbReference>
<feature type="domain" description="SRCR" evidence="12">
    <location>
        <begin position="143"/>
        <end position="246"/>
    </location>
</feature>
<dbReference type="PRINTS" id="PR01409">
    <property type="entry name" value="TCELLCD5"/>
</dbReference>
<dbReference type="InterPro" id="IPR003566">
    <property type="entry name" value="Tcell_CD5"/>
</dbReference>
<evidence type="ECO:0000256" key="4">
    <source>
        <dbReference type="ARBA" id="ARBA00022737"/>
    </source>
</evidence>
<evidence type="ECO:0000256" key="7">
    <source>
        <dbReference type="ARBA" id="ARBA00023157"/>
    </source>
</evidence>
<dbReference type="InterPro" id="IPR036772">
    <property type="entry name" value="SRCR-like_dom_sf"/>
</dbReference>
<feature type="domain" description="SRCR" evidence="12">
    <location>
        <begin position="254"/>
        <end position="350"/>
    </location>
</feature>
<keyword evidence="8" id="KW-0325">Glycoprotein</keyword>
<keyword evidence="2 11" id="KW-0812">Transmembrane</keyword>
<sequence length="477" mass="51772">MSIVAGDAGTPSDVRLSSNSSRCVGRLELLLNGSWSSVCGRSWTRSQAEVVCGQLHCGPAQALLYRPQALSELDPSVKIWSGQFICQGGESSLQDCPPSDNGVYNCTHEEDVFLACGESVPGTVSPATFRPTTVPEPTDAPRFRLVDGAHTCSGAVELYLKGWWGPVSLVGFPRATAEMICRSLGCGTILQNLTRSRQTPMSACPRVPVIWNLKDCRTTDGISDIEACAIRDLPRRCSETAQLTCSGFQPKVKARLVDGMSRCDGTVEVLHLGRWRSLCFPRGPAQSWGAEVCRDLHCGNVSMISQLDETHSGGRRGKAGVSCSAEKFEECHLFQEEPEPACTLSRITCQQDLMPRASGLGAGDVASILLGLVLLVGIVTVCGPVAYKNLKKVRRRKARQWIGPTAASQNVSFYRDHVTIRPRSEDLQSGHHDYSETPKKMSYLSAYPALEGSLRRSSDPPDNSSGSEYDFSGARRL</sequence>
<keyword evidence="4" id="KW-0677">Repeat</keyword>
<dbReference type="PROSITE" id="PS50287">
    <property type="entry name" value="SRCR_2"/>
    <property type="match status" value="3"/>
</dbReference>
<evidence type="ECO:0000259" key="12">
    <source>
        <dbReference type="PROSITE" id="PS50287"/>
    </source>
</evidence>
<dbReference type="Gene3D" id="3.10.250.10">
    <property type="entry name" value="SRCR-like domain"/>
    <property type="match status" value="3"/>
</dbReference>
<name>A0AAV7SWK7_PLEWA</name>
<feature type="domain" description="SRCR" evidence="12">
    <location>
        <begin position="14"/>
        <end position="117"/>
    </location>
</feature>
<dbReference type="GO" id="GO:0031295">
    <property type="term" value="P:T cell costimulation"/>
    <property type="evidence" value="ECO:0007669"/>
    <property type="project" value="TreeGrafter"/>
</dbReference>
<feature type="disulfide bond" evidence="9">
    <location>
        <begin position="86"/>
        <end position="96"/>
    </location>
</feature>
<keyword evidence="6 11" id="KW-0472">Membrane</keyword>
<comment type="subcellular location">
    <subcellularLocation>
        <location evidence="1">Membrane</location>
        <topology evidence="1">Single-pass membrane protein</topology>
    </subcellularLocation>
</comment>
<dbReference type="Pfam" id="PF00530">
    <property type="entry name" value="SRCR"/>
    <property type="match status" value="2"/>
</dbReference>
<evidence type="ECO:0000256" key="3">
    <source>
        <dbReference type="ARBA" id="ARBA00022729"/>
    </source>
</evidence>
<comment type="caution">
    <text evidence="9">Lacks conserved residue(s) required for the propagation of feature annotation.</text>
</comment>
<reference evidence="13" key="1">
    <citation type="journal article" date="2022" name="bioRxiv">
        <title>Sequencing and chromosome-scale assembly of the giantPleurodeles waltlgenome.</title>
        <authorList>
            <person name="Brown T."/>
            <person name="Elewa A."/>
            <person name="Iarovenko S."/>
            <person name="Subramanian E."/>
            <person name="Araus A.J."/>
            <person name="Petzold A."/>
            <person name="Susuki M."/>
            <person name="Suzuki K.-i.T."/>
            <person name="Hayashi T."/>
            <person name="Toyoda A."/>
            <person name="Oliveira C."/>
            <person name="Osipova E."/>
            <person name="Leigh N.D."/>
            <person name="Simon A."/>
            <person name="Yun M.H."/>
        </authorList>
    </citation>
    <scope>NUCLEOTIDE SEQUENCE</scope>
    <source>
        <strain evidence="13">20211129_DDA</strain>
        <tissue evidence="13">Liver</tissue>
    </source>
</reference>
<dbReference type="FunFam" id="3.10.250.10:FF:000016">
    <property type="entry name" value="Scavenger receptor cysteine-rich protein type 12"/>
    <property type="match status" value="1"/>
</dbReference>
<proteinExistence type="predicted"/>
<keyword evidence="3" id="KW-0732">Signal</keyword>
<feature type="region of interest" description="Disordered" evidence="10">
    <location>
        <begin position="452"/>
        <end position="477"/>
    </location>
</feature>
<evidence type="ECO:0000256" key="10">
    <source>
        <dbReference type="SAM" id="MobiDB-lite"/>
    </source>
</evidence>
<feature type="transmembrane region" description="Helical" evidence="11">
    <location>
        <begin position="365"/>
        <end position="387"/>
    </location>
</feature>
<keyword evidence="14" id="KW-1185">Reference proteome</keyword>
<evidence type="ECO:0000256" key="8">
    <source>
        <dbReference type="ARBA" id="ARBA00023180"/>
    </source>
</evidence>
<dbReference type="AlphaFoldDB" id="A0AAV7SWK7"/>
<evidence type="ECO:0000256" key="2">
    <source>
        <dbReference type="ARBA" id="ARBA00022692"/>
    </source>
</evidence>
<dbReference type="SMART" id="SM00202">
    <property type="entry name" value="SR"/>
    <property type="match status" value="3"/>
</dbReference>
<dbReference type="SUPFAM" id="SSF56487">
    <property type="entry name" value="SRCR-like"/>
    <property type="match status" value="3"/>
</dbReference>
<evidence type="ECO:0000256" key="11">
    <source>
        <dbReference type="SAM" id="Phobius"/>
    </source>
</evidence>
<organism evidence="13 14">
    <name type="scientific">Pleurodeles waltl</name>
    <name type="common">Iberian ribbed newt</name>
    <dbReference type="NCBI Taxonomy" id="8319"/>
    <lineage>
        <taxon>Eukaryota</taxon>
        <taxon>Metazoa</taxon>
        <taxon>Chordata</taxon>
        <taxon>Craniata</taxon>
        <taxon>Vertebrata</taxon>
        <taxon>Euteleostomi</taxon>
        <taxon>Amphibia</taxon>
        <taxon>Batrachia</taxon>
        <taxon>Caudata</taxon>
        <taxon>Salamandroidea</taxon>
        <taxon>Salamandridae</taxon>
        <taxon>Pleurodelinae</taxon>
        <taxon>Pleurodeles</taxon>
    </lineage>
</organism>
<evidence type="ECO:0000313" key="13">
    <source>
        <dbReference type="EMBL" id="KAJ1168577.1"/>
    </source>
</evidence>
<keyword evidence="7 9" id="KW-1015">Disulfide bond</keyword>
<evidence type="ECO:0000313" key="14">
    <source>
        <dbReference type="Proteomes" id="UP001066276"/>
    </source>
</evidence>
<keyword evidence="5 11" id="KW-1133">Transmembrane helix</keyword>
<protein>
    <recommendedName>
        <fullName evidence="12">SRCR domain-containing protein</fullName>
    </recommendedName>
</protein>
<dbReference type="PANTHER" id="PTHR47309">
    <property type="entry name" value="T-CELL SURFACE GLYCOPROTEIN CD5"/>
    <property type="match status" value="1"/>
</dbReference>
<dbReference type="PANTHER" id="PTHR47309:SF1">
    <property type="entry name" value="T-CELL SURFACE GLYCOPROTEIN CD5"/>
    <property type="match status" value="1"/>
</dbReference>
<evidence type="ECO:0000256" key="5">
    <source>
        <dbReference type="ARBA" id="ARBA00022989"/>
    </source>
</evidence>
<accession>A0AAV7SWK7</accession>
<evidence type="ECO:0000256" key="1">
    <source>
        <dbReference type="ARBA" id="ARBA00004167"/>
    </source>
</evidence>
<gene>
    <name evidence="13" type="ORF">NDU88_000497</name>
</gene>
<dbReference type="GO" id="GO:0005886">
    <property type="term" value="C:plasma membrane"/>
    <property type="evidence" value="ECO:0007669"/>
    <property type="project" value="TreeGrafter"/>
</dbReference>
<dbReference type="EMBL" id="JANPWB010000007">
    <property type="protein sequence ID" value="KAJ1168577.1"/>
    <property type="molecule type" value="Genomic_DNA"/>
</dbReference>